<name>A0A2K1J4P7_PHYPA</name>
<evidence type="ECO:0000313" key="5">
    <source>
        <dbReference type="EnsemblPlants" id="Pp3c17_19947V3.1"/>
    </source>
</evidence>
<evidence type="ECO:0000259" key="2">
    <source>
        <dbReference type="PROSITE" id="PS50090"/>
    </source>
</evidence>
<organism evidence="4">
    <name type="scientific">Physcomitrium patens</name>
    <name type="common">Spreading-leaved earth moss</name>
    <name type="synonym">Physcomitrella patens</name>
    <dbReference type="NCBI Taxonomy" id="3218"/>
    <lineage>
        <taxon>Eukaryota</taxon>
        <taxon>Viridiplantae</taxon>
        <taxon>Streptophyta</taxon>
        <taxon>Embryophyta</taxon>
        <taxon>Bryophyta</taxon>
        <taxon>Bryophytina</taxon>
        <taxon>Bryopsida</taxon>
        <taxon>Funariidae</taxon>
        <taxon>Funariales</taxon>
        <taxon>Funariaceae</taxon>
        <taxon>Physcomitrium</taxon>
    </lineage>
</organism>
<dbReference type="PROSITE" id="PS50090">
    <property type="entry name" value="MYB_LIKE"/>
    <property type="match status" value="1"/>
</dbReference>
<reference evidence="5" key="3">
    <citation type="submission" date="2020-12" db="UniProtKB">
        <authorList>
            <consortium name="EnsemblPlants"/>
        </authorList>
    </citation>
    <scope>IDENTIFICATION</scope>
</reference>
<evidence type="ECO:0000313" key="4">
    <source>
        <dbReference type="EMBL" id="PNR36501.1"/>
    </source>
</evidence>
<feature type="domain" description="Myb-like" evidence="2">
    <location>
        <begin position="1"/>
        <end position="50"/>
    </location>
</feature>
<sequence>MCMNKSSWSAEEDHLLLQGHNAFGNRWTEIAKMVPGRTDNAVKNRYNALCTKRSHSTLKAGNGYNAASTGRIHHIEEAWNEANAYWHGHDSKRTKRRNQDDDEDDDGRRRRFFGAQ</sequence>
<dbReference type="Gene3D" id="1.10.10.60">
    <property type="entry name" value="Homeodomain-like"/>
    <property type="match status" value="1"/>
</dbReference>
<dbReference type="EnsemblPlants" id="Pp3c17_19947V3.1">
    <property type="protein sequence ID" value="Pp3c17_19947V3.1"/>
    <property type="gene ID" value="Pp3c17_19947"/>
</dbReference>
<dbReference type="InterPro" id="IPR009057">
    <property type="entry name" value="Homeodomain-like_sf"/>
</dbReference>
<dbReference type="STRING" id="3218.A0A2K1J4P7"/>
<evidence type="ECO:0000256" key="1">
    <source>
        <dbReference type="SAM" id="MobiDB-lite"/>
    </source>
</evidence>
<dbReference type="EMBL" id="ABEU02000017">
    <property type="protein sequence ID" value="PNR36501.1"/>
    <property type="molecule type" value="Genomic_DNA"/>
</dbReference>
<dbReference type="PANTHER" id="PTHR45614">
    <property type="entry name" value="MYB PROTEIN-RELATED"/>
    <property type="match status" value="1"/>
</dbReference>
<dbReference type="Proteomes" id="UP000006727">
    <property type="component" value="Chromosome 17"/>
</dbReference>
<reference evidence="4 6" key="1">
    <citation type="journal article" date="2008" name="Science">
        <title>The Physcomitrella genome reveals evolutionary insights into the conquest of land by plants.</title>
        <authorList>
            <person name="Rensing S."/>
            <person name="Lang D."/>
            <person name="Zimmer A."/>
            <person name="Terry A."/>
            <person name="Salamov A."/>
            <person name="Shapiro H."/>
            <person name="Nishiyama T."/>
            <person name="Perroud P.-F."/>
            <person name="Lindquist E."/>
            <person name="Kamisugi Y."/>
            <person name="Tanahashi T."/>
            <person name="Sakakibara K."/>
            <person name="Fujita T."/>
            <person name="Oishi K."/>
            <person name="Shin-I T."/>
            <person name="Kuroki Y."/>
            <person name="Toyoda A."/>
            <person name="Suzuki Y."/>
            <person name="Hashimoto A."/>
            <person name="Yamaguchi K."/>
            <person name="Sugano A."/>
            <person name="Kohara Y."/>
            <person name="Fujiyama A."/>
            <person name="Anterola A."/>
            <person name="Aoki S."/>
            <person name="Ashton N."/>
            <person name="Barbazuk W.B."/>
            <person name="Barker E."/>
            <person name="Bennetzen J."/>
            <person name="Bezanilla M."/>
            <person name="Blankenship R."/>
            <person name="Cho S.H."/>
            <person name="Dutcher S."/>
            <person name="Estelle M."/>
            <person name="Fawcett J.A."/>
            <person name="Gundlach H."/>
            <person name="Hanada K."/>
            <person name="Heyl A."/>
            <person name="Hicks K.A."/>
            <person name="Hugh J."/>
            <person name="Lohr M."/>
            <person name="Mayer K."/>
            <person name="Melkozernov A."/>
            <person name="Murata T."/>
            <person name="Nelson D."/>
            <person name="Pils B."/>
            <person name="Prigge M."/>
            <person name="Reiss B."/>
            <person name="Renner T."/>
            <person name="Rombauts S."/>
            <person name="Rushton P."/>
            <person name="Sanderfoot A."/>
            <person name="Schween G."/>
            <person name="Shiu S.-H."/>
            <person name="Stueber K."/>
            <person name="Theodoulou F.L."/>
            <person name="Tu H."/>
            <person name="Van de Peer Y."/>
            <person name="Verrier P.J."/>
            <person name="Waters E."/>
            <person name="Wood A."/>
            <person name="Yang L."/>
            <person name="Cove D."/>
            <person name="Cuming A."/>
            <person name="Hasebe M."/>
            <person name="Lucas S."/>
            <person name="Mishler D.B."/>
            <person name="Reski R."/>
            <person name="Grigoriev I."/>
            <person name="Quatrano R.S."/>
            <person name="Boore J.L."/>
        </authorList>
    </citation>
    <scope>NUCLEOTIDE SEQUENCE [LARGE SCALE GENOMIC DNA]</scope>
    <source>
        <strain evidence="5 6">cv. Gransden 2004</strain>
    </source>
</reference>
<protein>
    <submittedName>
        <fullName evidence="4 5">Uncharacterized protein</fullName>
    </submittedName>
</protein>
<dbReference type="AlphaFoldDB" id="A0A2K1J4P7"/>
<dbReference type="InterPro" id="IPR017930">
    <property type="entry name" value="Myb_dom"/>
</dbReference>
<dbReference type="InterPro" id="IPR001005">
    <property type="entry name" value="SANT/Myb"/>
</dbReference>
<dbReference type="InParanoid" id="A0A2K1J4P7"/>
<dbReference type="InterPro" id="IPR050560">
    <property type="entry name" value="MYB_TF"/>
</dbReference>
<dbReference type="Gramene" id="Pp3c17_19947V3.1">
    <property type="protein sequence ID" value="Pp3c17_19947V3.1"/>
    <property type="gene ID" value="Pp3c17_19947"/>
</dbReference>
<gene>
    <name evidence="4" type="ORF">PHYPA_022352</name>
</gene>
<keyword evidence="6" id="KW-1185">Reference proteome</keyword>
<dbReference type="SMART" id="SM00717">
    <property type="entry name" value="SANT"/>
    <property type="match status" value="1"/>
</dbReference>
<reference evidence="4 6" key="2">
    <citation type="journal article" date="2018" name="Plant J.">
        <title>The Physcomitrella patens chromosome-scale assembly reveals moss genome structure and evolution.</title>
        <authorList>
            <person name="Lang D."/>
            <person name="Ullrich K.K."/>
            <person name="Murat F."/>
            <person name="Fuchs J."/>
            <person name="Jenkins J."/>
            <person name="Haas F.B."/>
            <person name="Piednoel M."/>
            <person name="Gundlach H."/>
            <person name="Van Bel M."/>
            <person name="Meyberg R."/>
            <person name="Vives C."/>
            <person name="Morata J."/>
            <person name="Symeonidi A."/>
            <person name="Hiss M."/>
            <person name="Muchero W."/>
            <person name="Kamisugi Y."/>
            <person name="Saleh O."/>
            <person name="Blanc G."/>
            <person name="Decker E.L."/>
            <person name="van Gessel N."/>
            <person name="Grimwood J."/>
            <person name="Hayes R.D."/>
            <person name="Graham S.W."/>
            <person name="Gunter L.E."/>
            <person name="McDaniel S.F."/>
            <person name="Hoernstein S.N.W."/>
            <person name="Larsson A."/>
            <person name="Li F.W."/>
            <person name="Perroud P.F."/>
            <person name="Phillips J."/>
            <person name="Ranjan P."/>
            <person name="Rokshar D.S."/>
            <person name="Rothfels C.J."/>
            <person name="Schneider L."/>
            <person name="Shu S."/>
            <person name="Stevenson D.W."/>
            <person name="Thummler F."/>
            <person name="Tillich M."/>
            <person name="Villarreal Aguilar J.C."/>
            <person name="Widiez T."/>
            <person name="Wong G.K."/>
            <person name="Wymore A."/>
            <person name="Zhang Y."/>
            <person name="Zimmer A.D."/>
            <person name="Quatrano R.S."/>
            <person name="Mayer K.F.X."/>
            <person name="Goodstein D."/>
            <person name="Casacuberta J.M."/>
            <person name="Vandepoele K."/>
            <person name="Reski R."/>
            <person name="Cuming A.C."/>
            <person name="Tuskan G.A."/>
            <person name="Maumus F."/>
            <person name="Salse J."/>
            <person name="Schmutz J."/>
            <person name="Rensing S.A."/>
        </authorList>
    </citation>
    <scope>NUCLEOTIDE SEQUENCE [LARGE SCALE GENOMIC DNA]</scope>
    <source>
        <strain evidence="5 6">cv. Gransden 2004</strain>
    </source>
</reference>
<accession>A0A2K1J4P7</accession>
<dbReference type="Pfam" id="PF00249">
    <property type="entry name" value="Myb_DNA-binding"/>
    <property type="match status" value="1"/>
</dbReference>
<feature type="domain" description="HTH myb-type" evidence="3">
    <location>
        <begin position="1"/>
        <end position="54"/>
    </location>
</feature>
<evidence type="ECO:0000259" key="3">
    <source>
        <dbReference type="PROSITE" id="PS51294"/>
    </source>
</evidence>
<dbReference type="PANTHER" id="PTHR45614:SF76">
    <property type="entry name" value="TRANSCRIPTION FACTOR MYB124"/>
    <property type="match status" value="1"/>
</dbReference>
<dbReference type="SUPFAM" id="SSF46689">
    <property type="entry name" value="Homeodomain-like"/>
    <property type="match status" value="1"/>
</dbReference>
<feature type="region of interest" description="Disordered" evidence="1">
    <location>
        <begin position="86"/>
        <end position="116"/>
    </location>
</feature>
<proteinExistence type="predicted"/>
<evidence type="ECO:0000313" key="6">
    <source>
        <dbReference type="Proteomes" id="UP000006727"/>
    </source>
</evidence>
<dbReference type="CDD" id="cd00167">
    <property type="entry name" value="SANT"/>
    <property type="match status" value="1"/>
</dbReference>
<dbReference type="PROSITE" id="PS51294">
    <property type="entry name" value="HTH_MYB"/>
    <property type="match status" value="1"/>
</dbReference>